<keyword evidence="1" id="KW-0732">Signal</keyword>
<name>A0ABW9ZCA4_9FLAO</name>
<dbReference type="RefSeq" id="WP_166536775.1">
    <property type="nucleotide sequence ID" value="NZ_JAABLM010000007.1"/>
</dbReference>
<dbReference type="PROSITE" id="PS50093">
    <property type="entry name" value="PKD"/>
    <property type="match status" value="1"/>
</dbReference>
<dbReference type="InterPro" id="IPR000601">
    <property type="entry name" value="PKD_dom"/>
</dbReference>
<reference evidence="4" key="1">
    <citation type="submission" date="2020-01" db="EMBL/GenBank/DDBJ databases">
        <title>Sphingomonas sp. strain CSW-10.</title>
        <authorList>
            <person name="Chen W.-M."/>
        </authorList>
    </citation>
    <scope>NUCLEOTIDE SEQUENCE [LARGE SCALE GENOMIC DNA]</scope>
    <source>
        <strain evidence="4">NST-5</strain>
    </source>
</reference>
<dbReference type="InterPro" id="IPR035986">
    <property type="entry name" value="PKD_dom_sf"/>
</dbReference>
<feature type="signal peptide" evidence="1">
    <location>
        <begin position="1"/>
        <end position="18"/>
    </location>
</feature>
<keyword evidence="4" id="KW-1185">Reference proteome</keyword>
<feature type="chain" id="PRO_5047071728" description="PKD domain-containing protein" evidence="1">
    <location>
        <begin position="19"/>
        <end position="287"/>
    </location>
</feature>
<evidence type="ECO:0000256" key="1">
    <source>
        <dbReference type="SAM" id="SignalP"/>
    </source>
</evidence>
<dbReference type="EMBL" id="JAABLM010000007">
    <property type="protein sequence ID" value="NBL64947.1"/>
    <property type="molecule type" value="Genomic_DNA"/>
</dbReference>
<proteinExistence type="predicted"/>
<dbReference type="Gene3D" id="2.60.40.10">
    <property type="entry name" value="Immunoglobulins"/>
    <property type="match status" value="1"/>
</dbReference>
<sequence length="287" mass="32300">MKAINKLFLSLIAICLMACSGGDEPGNTNPEPENQVVINVDQLQFPIQKNVSFSVSTNNVNVANINWFFGDGTSYYGNSGAQFVYHSYENPGPYTVKVEVVDQQGNTYTKTRTVTAVNTNLVKINKINVQSLPRKYNCRRFVVTGISGYWTNFVGDWDESESFGTNAIDKKADLYLNLSRNQEISLPESATEIQSSYNKFLKRTGFELNEQVRIFDVAADNIILSLSAINHFEIEVMDYDTTYSLVENGTPDELISSISLYPEMFQGNSIQYTEGDLQVTIEFERIN</sequence>
<protein>
    <recommendedName>
        <fullName evidence="2">PKD domain-containing protein</fullName>
    </recommendedName>
</protein>
<dbReference type="CDD" id="cd00146">
    <property type="entry name" value="PKD"/>
    <property type="match status" value="1"/>
</dbReference>
<dbReference type="Proteomes" id="UP000798602">
    <property type="component" value="Unassembled WGS sequence"/>
</dbReference>
<evidence type="ECO:0000313" key="4">
    <source>
        <dbReference type="Proteomes" id="UP000798602"/>
    </source>
</evidence>
<gene>
    <name evidence="3" type="ORF">GV828_07015</name>
</gene>
<accession>A0ABW9ZCA4</accession>
<dbReference type="SUPFAM" id="SSF49299">
    <property type="entry name" value="PKD domain"/>
    <property type="match status" value="1"/>
</dbReference>
<dbReference type="Pfam" id="PF18911">
    <property type="entry name" value="PKD_4"/>
    <property type="match status" value="1"/>
</dbReference>
<comment type="caution">
    <text evidence="3">The sequence shown here is derived from an EMBL/GenBank/DDBJ whole genome shotgun (WGS) entry which is preliminary data.</text>
</comment>
<dbReference type="InterPro" id="IPR013783">
    <property type="entry name" value="Ig-like_fold"/>
</dbReference>
<feature type="domain" description="PKD" evidence="2">
    <location>
        <begin position="50"/>
        <end position="121"/>
    </location>
</feature>
<evidence type="ECO:0000313" key="3">
    <source>
        <dbReference type="EMBL" id="NBL64947.1"/>
    </source>
</evidence>
<organism evidence="3 4">
    <name type="scientific">Flavobacterium ichthyis</name>
    <dbReference type="NCBI Taxonomy" id="2698827"/>
    <lineage>
        <taxon>Bacteria</taxon>
        <taxon>Pseudomonadati</taxon>
        <taxon>Bacteroidota</taxon>
        <taxon>Flavobacteriia</taxon>
        <taxon>Flavobacteriales</taxon>
        <taxon>Flavobacteriaceae</taxon>
        <taxon>Flavobacterium</taxon>
    </lineage>
</organism>
<evidence type="ECO:0000259" key="2">
    <source>
        <dbReference type="PROSITE" id="PS50093"/>
    </source>
</evidence>